<feature type="transmembrane region" description="Helical" evidence="9">
    <location>
        <begin position="133"/>
        <end position="160"/>
    </location>
</feature>
<comment type="similarity">
    <text evidence="2 7">Belongs to the purine-cytosine permease (2.A.39) family.</text>
</comment>
<evidence type="ECO:0000256" key="3">
    <source>
        <dbReference type="ARBA" id="ARBA00022448"/>
    </source>
</evidence>
<sequence>MSASSKEKESGSPPDSVVSSAVEPTRLERLTTFLGRFGVETNGIGPVPDELRVDRRTYQLFTVWFTSMMNIASLVGGATGPVVFQLSFKNTVITLVITNALSLILPAYFAIFGPKLGTRTMVQARFSWGAYGVILPSVLNVFSSIGYLVITVVIAAQLLARATGNMSSTDGIVINALITLLVSFCGYRVIHWFTTLAWIPGLIGLVVMLIVGGRRLGPAISADEHLYPPPTVAAIVTYAATMAAGNWSWCSVASDYGVYHDKNGSTAKIFTWTYLGMFIPAIITQVMGAAFTVAAPNVPLWHAESEDGNDFGGLVVAILQPCGRFGTFMVVIMVLGITGLNAPSMYSFGNSMMNISSIFAKVPRYVYAIVATAIVIPLAIVAEAHFYSALVSLMNMIGYWSASYSGVIFVEHVFFRRRDFSRYKLSDWNNPAKLPPGLAALLSFCISFALIVPCMRQTWYVGPIAKSGTGDIGVFVGFFGTCVMYGVLRVVEIRMFPGHDS</sequence>
<feature type="transmembrane region" description="Helical" evidence="9">
    <location>
        <begin position="434"/>
        <end position="452"/>
    </location>
</feature>
<dbReference type="Gene3D" id="1.10.4160.10">
    <property type="entry name" value="Hydantoin permease"/>
    <property type="match status" value="1"/>
</dbReference>
<dbReference type="InterPro" id="IPR001248">
    <property type="entry name" value="Pur-cyt_permease"/>
</dbReference>
<feature type="transmembrane region" description="Helical" evidence="9">
    <location>
        <begin position="61"/>
        <end position="84"/>
    </location>
</feature>
<feature type="transmembrane region" description="Helical" evidence="9">
    <location>
        <begin position="325"/>
        <end position="344"/>
    </location>
</feature>
<gene>
    <name evidence="10" type="ORF">FB45DRAFT_450745</name>
</gene>
<dbReference type="PANTHER" id="PTHR31806">
    <property type="entry name" value="PURINE-CYTOSINE PERMEASE FCY2-RELATED"/>
    <property type="match status" value="1"/>
</dbReference>
<feature type="region of interest" description="Disordered" evidence="8">
    <location>
        <begin position="1"/>
        <end position="21"/>
    </location>
</feature>
<name>A0AAD7C1Y8_9AGAR</name>
<feature type="compositionally biased region" description="Basic and acidic residues" evidence="8">
    <location>
        <begin position="1"/>
        <end position="10"/>
    </location>
</feature>
<feature type="transmembrane region" description="Helical" evidence="9">
    <location>
        <begin position="91"/>
        <end position="113"/>
    </location>
</feature>
<dbReference type="Proteomes" id="UP001221142">
    <property type="component" value="Unassembled WGS sequence"/>
</dbReference>
<keyword evidence="11" id="KW-1185">Reference proteome</keyword>
<feature type="transmembrane region" description="Helical" evidence="9">
    <location>
        <begin position="365"/>
        <end position="387"/>
    </location>
</feature>
<evidence type="ECO:0000256" key="1">
    <source>
        <dbReference type="ARBA" id="ARBA00004141"/>
    </source>
</evidence>
<accession>A0AAD7C1Y8</accession>
<organism evidence="10 11">
    <name type="scientific">Roridomyces roridus</name>
    <dbReference type="NCBI Taxonomy" id="1738132"/>
    <lineage>
        <taxon>Eukaryota</taxon>
        <taxon>Fungi</taxon>
        <taxon>Dikarya</taxon>
        <taxon>Basidiomycota</taxon>
        <taxon>Agaricomycotina</taxon>
        <taxon>Agaricomycetes</taxon>
        <taxon>Agaricomycetidae</taxon>
        <taxon>Agaricales</taxon>
        <taxon>Marasmiineae</taxon>
        <taxon>Mycenaceae</taxon>
        <taxon>Roridomyces</taxon>
    </lineage>
</organism>
<keyword evidence="4 9" id="KW-0812">Transmembrane</keyword>
<dbReference type="GO" id="GO:0005886">
    <property type="term" value="C:plasma membrane"/>
    <property type="evidence" value="ECO:0007669"/>
    <property type="project" value="TreeGrafter"/>
</dbReference>
<comment type="caution">
    <text evidence="10">The sequence shown here is derived from an EMBL/GenBank/DDBJ whole genome shotgun (WGS) entry which is preliminary data.</text>
</comment>
<evidence type="ECO:0000256" key="2">
    <source>
        <dbReference type="ARBA" id="ARBA00008974"/>
    </source>
</evidence>
<evidence type="ECO:0000256" key="7">
    <source>
        <dbReference type="PIRNR" id="PIRNR002744"/>
    </source>
</evidence>
<dbReference type="EMBL" id="JARKIF010000006">
    <property type="protein sequence ID" value="KAJ7636865.1"/>
    <property type="molecule type" value="Genomic_DNA"/>
</dbReference>
<reference evidence="10" key="1">
    <citation type="submission" date="2023-03" db="EMBL/GenBank/DDBJ databases">
        <title>Massive genome expansion in bonnet fungi (Mycena s.s.) driven by repeated elements and novel gene families across ecological guilds.</title>
        <authorList>
            <consortium name="Lawrence Berkeley National Laboratory"/>
            <person name="Harder C.B."/>
            <person name="Miyauchi S."/>
            <person name="Viragh M."/>
            <person name="Kuo A."/>
            <person name="Thoen E."/>
            <person name="Andreopoulos B."/>
            <person name="Lu D."/>
            <person name="Skrede I."/>
            <person name="Drula E."/>
            <person name="Henrissat B."/>
            <person name="Morin E."/>
            <person name="Kohler A."/>
            <person name="Barry K."/>
            <person name="LaButti K."/>
            <person name="Morin E."/>
            <person name="Salamov A."/>
            <person name="Lipzen A."/>
            <person name="Mereny Z."/>
            <person name="Hegedus B."/>
            <person name="Baldrian P."/>
            <person name="Stursova M."/>
            <person name="Weitz H."/>
            <person name="Taylor A."/>
            <person name="Grigoriev I.V."/>
            <person name="Nagy L.G."/>
            <person name="Martin F."/>
            <person name="Kauserud H."/>
        </authorList>
    </citation>
    <scope>NUCLEOTIDE SEQUENCE</scope>
    <source>
        <strain evidence="10">9284</strain>
    </source>
</reference>
<feature type="transmembrane region" description="Helical" evidence="9">
    <location>
        <begin position="172"/>
        <end position="190"/>
    </location>
</feature>
<evidence type="ECO:0000256" key="4">
    <source>
        <dbReference type="ARBA" id="ARBA00022692"/>
    </source>
</evidence>
<comment type="subcellular location">
    <subcellularLocation>
        <location evidence="1">Membrane</location>
        <topology evidence="1">Multi-pass membrane protein</topology>
    </subcellularLocation>
</comment>
<feature type="transmembrane region" description="Helical" evidence="9">
    <location>
        <begin position="472"/>
        <end position="491"/>
    </location>
</feature>
<dbReference type="AlphaFoldDB" id="A0AAD7C1Y8"/>
<evidence type="ECO:0000256" key="5">
    <source>
        <dbReference type="ARBA" id="ARBA00022989"/>
    </source>
</evidence>
<keyword evidence="5 9" id="KW-1133">Transmembrane helix</keyword>
<proteinExistence type="inferred from homology"/>
<protein>
    <submittedName>
        <fullName evidence="10">Cytosine-purine permease</fullName>
    </submittedName>
</protein>
<dbReference type="GO" id="GO:0022857">
    <property type="term" value="F:transmembrane transporter activity"/>
    <property type="evidence" value="ECO:0007669"/>
    <property type="project" value="InterPro"/>
</dbReference>
<evidence type="ECO:0000313" key="10">
    <source>
        <dbReference type="EMBL" id="KAJ7636865.1"/>
    </source>
</evidence>
<evidence type="ECO:0000313" key="11">
    <source>
        <dbReference type="Proteomes" id="UP001221142"/>
    </source>
</evidence>
<dbReference type="PANTHER" id="PTHR31806:SF5">
    <property type="entry name" value="PURINE-CYTOSINE PERMEASE FCY21"/>
    <property type="match status" value="1"/>
</dbReference>
<evidence type="ECO:0000256" key="6">
    <source>
        <dbReference type="ARBA" id="ARBA00023136"/>
    </source>
</evidence>
<feature type="transmembrane region" description="Helical" evidence="9">
    <location>
        <begin position="196"/>
        <end position="213"/>
    </location>
</feature>
<dbReference type="InterPro" id="IPR026030">
    <property type="entry name" value="Pur-cyt_permease_Fcy2/21/22"/>
</dbReference>
<feature type="transmembrane region" description="Helical" evidence="9">
    <location>
        <begin position="272"/>
        <end position="295"/>
    </location>
</feature>
<evidence type="ECO:0000256" key="9">
    <source>
        <dbReference type="SAM" id="Phobius"/>
    </source>
</evidence>
<evidence type="ECO:0000256" key="8">
    <source>
        <dbReference type="SAM" id="MobiDB-lite"/>
    </source>
</evidence>
<dbReference type="PIRSF" id="PIRSF002744">
    <property type="entry name" value="Pur-cyt_permease"/>
    <property type="match status" value="1"/>
</dbReference>
<keyword evidence="3 7" id="KW-0813">Transport</keyword>
<dbReference type="Pfam" id="PF02133">
    <property type="entry name" value="Transp_cyt_pur"/>
    <property type="match status" value="1"/>
</dbReference>
<keyword evidence="6 7" id="KW-0472">Membrane</keyword>
<feature type="transmembrane region" description="Helical" evidence="9">
    <location>
        <begin position="393"/>
        <end position="414"/>
    </location>
</feature>